<name>A1WL39_VEREI</name>
<dbReference type="EMBL" id="CP000542">
    <property type="protein sequence ID" value="ABM58346.1"/>
    <property type="molecule type" value="Genomic_DNA"/>
</dbReference>
<keyword evidence="1 2" id="KW-0732">Signal</keyword>
<feature type="chain" id="PRO_5002640699" evidence="2">
    <location>
        <begin position="28"/>
        <end position="265"/>
    </location>
</feature>
<feature type="domain" description="Solute-binding protein family 3/N-terminal" evidence="3">
    <location>
        <begin position="38"/>
        <end position="257"/>
    </location>
</feature>
<evidence type="ECO:0000256" key="2">
    <source>
        <dbReference type="SAM" id="SignalP"/>
    </source>
</evidence>
<dbReference type="Pfam" id="PF00497">
    <property type="entry name" value="SBP_bac_3"/>
    <property type="match status" value="1"/>
</dbReference>
<dbReference type="InterPro" id="IPR001638">
    <property type="entry name" value="Solute-binding_3/MltF_N"/>
</dbReference>
<dbReference type="AlphaFoldDB" id="A1WL39"/>
<dbReference type="CDD" id="cd01072">
    <property type="entry name" value="PBP2_SMa0082_like"/>
    <property type="match status" value="1"/>
</dbReference>
<evidence type="ECO:0000313" key="4">
    <source>
        <dbReference type="EMBL" id="ABM58346.1"/>
    </source>
</evidence>
<dbReference type="KEGG" id="vei:Veis_2601"/>
<accession>A1WL39</accession>
<dbReference type="Gene3D" id="3.40.190.10">
    <property type="entry name" value="Periplasmic binding protein-like II"/>
    <property type="match status" value="2"/>
</dbReference>
<gene>
    <name evidence="4" type="ordered locus">Veis_2601</name>
</gene>
<dbReference type="OrthoDB" id="5363083at2"/>
<reference evidence="5" key="1">
    <citation type="submission" date="2006-12" db="EMBL/GenBank/DDBJ databases">
        <title>Complete sequence of chromosome 1 of Verminephrobacter eiseniae EF01-2.</title>
        <authorList>
            <person name="Copeland A."/>
            <person name="Lucas S."/>
            <person name="Lapidus A."/>
            <person name="Barry K."/>
            <person name="Detter J.C."/>
            <person name="Glavina del Rio T."/>
            <person name="Dalin E."/>
            <person name="Tice H."/>
            <person name="Pitluck S."/>
            <person name="Chertkov O."/>
            <person name="Brettin T."/>
            <person name="Bruce D."/>
            <person name="Han C."/>
            <person name="Tapia R."/>
            <person name="Gilna P."/>
            <person name="Schmutz J."/>
            <person name="Larimer F."/>
            <person name="Land M."/>
            <person name="Hauser L."/>
            <person name="Kyrpides N."/>
            <person name="Kim E."/>
            <person name="Stahl D."/>
            <person name="Richardson P."/>
        </authorList>
    </citation>
    <scope>NUCLEOTIDE SEQUENCE [LARGE SCALE GENOMIC DNA]</scope>
    <source>
        <strain evidence="5">EF01-2</strain>
    </source>
</reference>
<dbReference type="SUPFAM" id="SSF53850">
    <property type="entry name" value="Periplasmic binding protein-like II"/>
    <property type="match status" value="1"/>
</dbReference>
<evidence type="ECO:0000259" key="3">
    <source>
        <dbReference type="SMART" id="SM00062"/>
    </source>
</evidence>
<sequence>MTSTFPSRVWRALAAVLLLAAAHAAGAVTVDEIIKRGKLLVAIDTNNPPWGQMNASMQPEGIDVGVANLMAKYMGVPLEIVPVTSQNRIPFIVTGKADVVMATLTITPQRALQIWYSIPYALQDSVIMTTDNSPIKSFDDLNGKRVSVVRGAIQDALVTRMAPRAQMQRFDNDASTIQALVAGQVDASATGFLIPAQTTKANPGKTYVSRLKLGTQHIGIGMKRNSPDLLQWTNTFIYHIRANGELSDLFKQYFGMPLPNDMPSF</sequence>
<dbReference type="GeneID" id="76461125"/>
<evidence type="ECO:0000256" key="1">
    <source>
        <dbReference type="ARBA" id="ARBA00022729"/>
    </source>
</evidence>
<proteinExistence type="predicted"/>
<dbReference type="RefSeq" id="WP_011810347.1">
    <property type="nucleotide sequence ID" value="NC_008786.1"/>
</dbReference>
<organism evidence="4 5">
    <name type="scientific">Verminephrobacter eiseniae (strain EF01-2)</name>
    <dbReference type="NCBI Taxonomy" id="391735"/>
    <lineage>
        <taxon>Bacteria</taxon>
        <taxon>Pseudomonadati</taxon>
        <taxon>Pseudomonadota</taxon>
        <taxon>Betaproteobacteria</taxon>
        <taxon>Burkholderiales</taxon>
        <taxon>Comamonadaceae</taxon>
        <taxon>Verminephrobacter</taxon>
    </lineage>
</organism>
<dbReference type="PANTHER" id="PTHR35936:SF17">
    <property type="entry name" value="ARGININE-BINDING EXTRACELLULAR PROTEIN ARTP"/>
    <property type="match status" value="1"/>
</dbReference>
<evidence type="ECO:0000313" key="5">
    <source>
        <dbReference type="Proteomes" id="UP000000374"/>
    </source>
</evidence>
<dbReference type="Proteomes" id="UP000000374">
    <property type="component" value="Chromosome"/>
</dbReference>
<dbReference type="HOGENOM" id="CLU_019602_18_4_4"/>
<dbReference type="STRING" id="391735.Veis_2601"/>
<protein>
    <submittedName>
        <fullName evidence="4">Extracellular solute-binding protein, family 3</fullName>
    </submittedName>
</protein>
<dbReference type="PANTHER" id="PTHR35936">
    <property type="entry name" value="MEMBRANE-BOUND LYTIC MUREIN TRANSGLYCOSYLASE F"/>
    <property type="match status" value="1"/>
</dbReference>
<feature type="signal peptide" evidence="2">
    <location>
        <begin position="1"/>
        <end position="27"/>
    </location>
</feature>
<keyword evidence="5" id="KW-1185">Reference proteome</keyword>
<dbReference type="SMART" id="SM00062">
    <property type="entry name" value="PBPb"/>
    <property type="match status" value="1"/>
</dbReference>
<dbReference type="eggNOG" id="COG0834">
    <property type="taxonomic scope" value="Bacteria"/>
</dbReference>